<gene>
    <name evidence="1" type="ORF">GALL_231850</name>
</gene>
<accession>A0A1J5RFE7</accession>
<dbReference type="EMBL" id="MLJW01000178">
    <property type="protein sequence ID" value="OIQ94830.1"/>
    <property type="molecule type" value="Genomic_DNA"/>
</dbReference>
<comment type="caution">
    <text evidence="1">The sequence shown here is derived from an EMBL/GenBank/DDBJ whole genome shotgun (WGS) entry which is preliminary data.</text>
</comment>
<protein>
    <recommendedName>
        <fullName evidence="2">DNA-binding protein</fullName>
    </recommendedName>
</protein>
<evidence type="ECO:0000313" key="1">
    <source>
        <dbReference type="EMBL" id="OIQ94830.1"/>
    </source>
</evidence>
<evidence type="ECO:0008006" key="2">
    <source>
        <dbReference type="Google" id="ProtNLM"/>
    </source>
</evidence>
<name>A0A1J5RFE7_9ZZZZ</name>
<reference evidence="1" key="1">
    <citation type="submission" date="2016-10" db="EMBL/GenBank/DDBJ databases">
        <title>Sequence of Gallionella enrichment culture.</title>
        <authorList>
            <person name="Poehlein A."/>
            <person name="Muehling M."/>
            <person name="Daniel R."/>
        </authorList>
    </citation>
    <scope>NUCLEOTIDE SEQUENCE</scope>
</reference>
<dbReference type="AlphaFoldDB" id="A0A1J5RFE7"/>
<sequence length="73" mass="8122">MEPQNMPPELARIAQGRDYLLTDEMARAFGRSGQAARKNYCLTGHSWGIKPRKVGGRLLWPVVEVARVLTEGA</sequence>
<organism evidence="1">
    <name type="scientific">mine drainage metagenome</name>
    <dbReference type="NCBI Taxonomy" id="410659"/>
    <lineage>
        <taxon>unclassified sequences</taxon>
        <taxon>metagenomes</taxon>
        <taxon>ecological metagenomes</taxon>
    </lineage>
</organism>
<proteinExistence type="predicted"/>